<dbReference type="AlphaFoldDB" id="A0A2K2UCX3"/>
<proteinExistence type="predicted"/>
<reference evidence="3" key="1">
    <citation type="submission" date="2018-01" db="EMBL/GenBank/DDBJ databases">
        <title>Rubneribacter badeniensis gen. nov., sp. nov., and Colonibacter rubneri, gen. nov., sp. nov., WGS of new members of the Eggerthellaceae.</title>
        <authorList>
            <person name="Danylec N."/>
            <person name="Stoll D.A."/>
            <person name="Doetsch A."/>
            <person name="Kulling S.E."/>
            <person name="Huch M."/>
        </authorList>
    </citation>
    <scope>NUCLEOTIDE SEQUENCE [LARGE SCALE GENOMIC DNA]</scope>
    <source>
        <strain evidence="3">ResAG-96</strain>
    </source>
</reference>
<keyword evidence="1" id="KW-1133">Transmembrane helix</keyword>
<protein>
    <submittedName>
        <fullName evidence="2">EamA/RhaT family transporter</fullName>
    </submittedName>
</protein>
<feature type="transmembrane region" description="Helical" evidence="1">
    <location>
        <begin position="41"/>
        <end position="61"/>
    </location>
</feature>
<feature type="transmembrane region" description="Helical" evidence="1">
    <location>
        <begin position="191"/>
        <end position="210"/>
    </location>
</feature>
<dbReference type="EMBL" id="PPEK01000003">
    <property type="protein sequence ID" value="PNV68185.1"/>
    <property type="molecule type" value="Genomic_DNA"/>
</dbReference>
<organism evidence="2 3">
    <name type="scientific">Enteroscipio rubneri</name>
    <dbReference type="NCBI Taxonomy" id="2070686"/>
    <lineage>
        <taxon>Bacteria</taxon>
        <taxon>Bacillati</taxon>
        <taxon>Actinomycetota</taxon>
        <taxon>Coriobacteriia</taxon>
        <taxon>Eggerthellales</taxon>
        <taxon>Eggerthellaceae</taxon>
        <taxon>Enteroscipio</taxon>
    </lineage>
</organism>
<dbReference type="Proteomes" id="UP000236197">
    <property type="component" value="Unassembled WGS sequence"/>
</dbReference>
<accession>A0A2K2UCX3</accession>
<evidence type="ECO:0000313" key="3">
    <source>
        <dbReference type="Proteomes" id="UP000236197"/>
    </source>
</evidence>
<keyword evidence="1" id="KW-0812">Transmembrane</keyword>
<feature type="transmembrane region" description="Helical" evidence="1">
    <location>
        <begin position="247"/>
        <end position="269"/>
    </location>
</feature>
<feature type="transmembrane region" description="Helical" evidence="1">
    <location>
        <begin position="275"/>
        <end position="294"/>
    </location>
</feature>
<sequence length="319" mass="33087">MHSPLLKYALAVFLGGASYGAMGTVAKSAFAAGFTWPQTVMSQALFGTLLFGLAFVGEAARNRSAAHMNARKLFKLMGTGVATCITGVLYSIALSKLPVAVAITLLFQFTWIGIVIQVVVTRKPPQAAQVGAAAVIMAGTVLASGLLSADVDFASFDPIGIVCGLLSAVTCAVFMYLSGHVENDMPAFQRGFFICCGSLLVGMAVCPGYFPSGVLFEGIAGYGVLLAVTVLFVPVLLFGIGTPKLPVGVSTILAASELPCGIFVSLVVLGETVDVVQVAGVLAILVGVAIAQAPSLKMRPRRRRGAAVVNDERAKRKVQ</sequence>
<dbReference type="OrthoDB" id="3180815at2"/>
<feature type="transmembrane region" description="Helical" evidence="1">
    <location>
        <begin position="159"/>
        <end position="179"/>
    </location>
</feature>
<keyword evidence="1" id="KW-0472">Membrane</keyword>
<gene>
    <name evidence="2" type="ORF">C2L71_04325</name>
</gene>
<comment type="caution">
    <text evidence="2">The sequence shown here is derived from an EMBL/GenBank/DDBJ whole genome shotgun (WGS) entry which is preliminary data.</text>
</comment>
<feature type="transmembrane region" description="Helical" evidence="1">
    <location>
        <begin position="99"/>
        <end position="120"/>
    </location>
</feature>
<evidence type="ECO:0000313" key="2">
    <source>
        <dbReference type="EMBL" id="PNV68185.1"/>
    </source>
</evidence>
<feature type="transmembrane region" description="Helical" evidence="1">
    <location>
        <begin position="222"/>
        <end position="240"/>
    </location>
</feature>
<keyword evidence="3" id="KW-1185">Reference proteome</keyword>
<evidence type="ECO:0000256" key="1">
    <source>
        <dbReference type="SAM" id="Phobius"/>
    </source>
</evidence>
<dbReference type="SUPFAM" id="SSF103481">
    <property type="entry name" value="Multidrug resistance efflux transporter EmrE"/>
    <property type="match status" value="1"/>
</dbReference>
<name>A0A2K2UCX3_9ACTN</name>
<feature type="transmembrane region" description="Helical" evidence="1">
    <location>
        <begin position="73"/>
        <end position="93"/>
    </location>
</feature>
<feature type="transmembrane region" description="Helical" evidence="1">
    <location>
        <begin position="127"/>
        <end position="147"/>
    </location>
</feature>
<dbReference type="PROSITE" id="PS50890">
    <property type="entry name" value="PUA"/>
    <property type="match status" value="1"/>
</dbReference>
<dbReference type="InterPro" id="IPR037185">
    <property type="entry name" value="EmrE-like"/>
</dbReference>